<evidence type="ECO:0000313" key="2">
    <source>
        <dbReference type="Proteomes" id="UP000499080"/>
    </source>
</evidence>
<organism evidence="1 2">
    <name type="scientific">Araneus ventricosus</name>
    <name type="common">Orbweaver spider</name>
    <name type="synonym">Epeira ventricosa</name>
    <dbReference type="NCBI Taxonomy" id="182803"/>
    <lineage>
        <taxon>Eukaryota</taxon>
        <taxon>Metazoa</taxon>
        <taxon>Ecdysozoa</taxon>
        <taxon>Arthropoda</taxon>
        <taxon>Chelicerata</taxon>
        <taxon>Arachnida</taxon>
        <taxon>Araneae</taxon>
        <taxon>Araneomorphae</taxon>
        <taxon>Entelegynae</taxon>
        <taxon>Araneoidea</taxon>
        <taxon>Araneidae</taxon>
        <taxon>Araneus</taxon>
    </lineage>
</organism>
<name>A0A4Y2ER95_ARAVE</name>
<accession>A0A4Y2ER95</accession>
<dbReference type="AlphaFoldDB" id="A0A4Y2ER95"/>
<reference evidence="1 2" key="1">
    <citation type="journal article" date="2019" name="Sci. Rep.">
        <title>Orb-weaving spider Araneus ventricosus genome elucidates the spidroin gene catalogue.</title>
        <authorList>
            <person name="Kono N."/>
            <person name="Nakamura H."/>
            <person name="Ohtoshi R."/>
            <person name="Moran D.A.P."/>
            <person name="Shinohara A."/>
            <person name="Yoshida Y."/>
            <person name="Fujiwara M."/>
            <person name="Mori M."/>
            <person name="Tomita M."/>
            <person name="Arakawa K."/>
        </authorList>
    </citation>
    <scope>NUCLEOTIDE SEQUENCE [LARGE SCALE GENOMIC DNA]</scope>
</reference>
<protein>
    <submittedName>
        <fullName evidence="1">Uncharacterized protein</fullName>
    </submittedName>
</protein>
<comment type="caution">
    <text evidence="1">The sequence shown here is derived from an EMBL/GenBank/DDBJ whole genome shotgun (WGS) entry which is preliminary data.</text>
</comment>
<proteinExistence type="predicted"/>
<evidence type="ECO:0000313" key="1">
    <source>
        <dbReference type="EMBL" id="GBM31371.1"/>
    </source>
</evidence>
<keyword evidence="2" id="KW-1185">Reference proteome</keyword>
<dbReference type="Proteomes" id="UP000499080">
    <property type="component" value="Unassembled WGS sequence"/>
</dbReference>
<sequence>MIEDKVEQTYRKIYRLKEIEAKAFVADGRSFSLLRSPAGFVQKTVSVEDLHMMYLPNFTLLSTTFMEKRSSCSLFTCHKLISTDLFVPGLTNLPYNSAIR</sequence>
<dbReference type="EMBL" id="BGPR01000682">
    <property type="protein sequence ID" value="GBM31371.1"/>
    <property type="molecule type" value="Genomic_DNA"/>
</dbReference>
<gene>
    <name evidence="1" type="ORF">AVEN_99593_1</name>
</gene>